<name>A0ACB7PMI7_9PEZI</name>
<evidence type="ECO:0000313" key="2">
    <source>
        <dbReference type="Proteomes" id="UP000724584"/>
    </source>
</evidence>
<keyword evidence="2" id="KW-1185">Reference proteome</keyword>
<proteinExistence type="predicted"/>
<gene>
    <name evidence="1" type="ORF">F5144DRAFT_478024</name>
</gene>
<sequence length="353" mass="39119">MAPSLKLAVGVDIGLREEELQPTVIGSLTRKESWGDDIRTEQGEIGLDLFKLALPDGALSHRTLQADRLAVVESSLKRLARFKLDGLSPVDLAALHIRFGVPAVWNQSTLAQMSKAIEQSDMLASTNGPRATMGFISEPEAAALATIPGLAVKHNLKDVTSYTLTATSPVTVDECVQCEGALLGDMYMKGALLSFVKREAQTYGMDIEKVDKAQFDDRFEEFWEQVRTTYTSTGFHAAPHEFILVGPDGQDLPPLLLKQLAHPPLKPYVNYAPNHYLGRSDVNRELRTVTNEIVSLMERQVEAVKKKKGSPPNVRLCFLHRRLMLSGPSLMVLTAPLAHRCRRRFWVQPIPPS</sequence>
<accession>A0ACB7PMI7</accession>
<dbReference type="Proteomes" id="UP000724584">
    <property type="component" value="Unassembled WGS sequence"/>
</dbReference>
<protein>
    <submittedName>
        <fullName evidence="1">Uncharacterized protein</fullName>
    </submittedName>
</protein>
<comment type="caution">
    <text evidence="1">The sequence shown here is derived from an EMBL/GenBank/DDBJ whole genome shotgun (WGS) entry which is preliminary data.</text>
</comment>
<dbReference type="EMBL" id="JAGIZQ010000001">
    <property type="protein sequence ID" value="KAH6649441.1"/>
    <property type="molecule type" value="Genomic_DNA"/>
</dbReference>
<reference evidence="1 2" key="1">
    <citation type="journal article" date="2021" name="Nat. Commun.">
        <title>Genetic determinants of endophytism in the Arabidopsis root mycobiome.</title>
        <authorList>
            <person name="Mesny F."/>
            <person name="Miyauchi S."/>
            <person name="Thiergart T."/>
            <person name="Pickel B."/>
            <person name="Atanasova L."/>
            <person name="Karlsson M."/>
            <person name="Huettel B."/>
            <person name="Barry K.W."/>
            <person name="Haridas S."/>
            <person name="Chen C."/>
            <person name="Bauer D."/>
            <person name="Andreopoulos W."/>
            <person name="Pangilinan J."/>
            <person name="LaButti K."/>
            <person name="Riley R."/>
            <person name="Lipzen A."/>
            <person name="Clum A."/>
            <person name="Drula E."/>
            <person name="Henrissat B."/>
            <person name="Kohler A."/>
            <person name="Grigoriev I.V."/>
            <person name="Martin F.M."/>
            <person name="Hacquard S."/>
        </authorList>
    </citation>
    <scope>NUCLEOTIDE SEQUENCE [LARGE SCALE GENOMIC DNA]</scope>
    <source>
        <strain evidence="1 2">MPI-SDFR-AT-0079</strain>
    </source>
</reference>
<evidence type="ECO:0000313" key="1">
    <source>
        <dbReference type="EMBL" id="KAH6649441.1"/>
    </source>
</evidence>
<organism evidence="1 2">
    <name type="scientific">Chaetomium tenue</name>
    <dbReference type="NCBI Taxonomy" id="1854479"/>
    <lineage>
        <taxon>Eukaryota</taxon>
        <taxon>Fungi</taxon>
        <taxon>Dikarya</taxon>
        <taxon>Ascomycota</taxon>
        <taxon>Pezizomycotina</taxon>
        <taxon>Sordariomycetes</taxon>
        <taxon>Sordariomycetidae</taxon>
        <taxon>Sordariales</taxon>
        <taxon>Chaetomiaceae</taxon>
        <taxon>Chaetomium</taxon>
    </lineage>
</organism>